<keyword evidence="1" id="KW-0677">Repeat</keyword>
<evidence type="ECO:0000259" key="3">
    <source>
        <dbReference type="Pfam" id="PF24883"/>
    </source>
</evidence>
<name>A0A8H5CHD3_9AGAR</name>
<keyword evidence="5" id="KW-1185">Reference proteome</keyword>
<dbReference type="PANTHER" id="PTHR10039:SF15">
    <property type="entry name" value="NACHT DOMAIN-CONTAINING PROTEIN"/>
    <property type="match status" value="1"/>
</dbReference>
<organism evidence="4 5">
    <name type="scientific">Ephemerocybe angulata</name>
    <dbReference type="NCBI Taxonomy" id="980116"/>
    <lineage>
        <taxon>Eukaryota</taxon>
        <taxon>Fungi</taxon>
        <taxon>Dikarya</taxon>
        <taxon>Basidiomycota</taxon>
        <taxon>Agaricomycotina</taxon>
        <taxon>Agaricomycetes</taxon>
        <taxon>Agaricomycetidae</taxon>
        <taxon>Agaricales</taxon>
        <taxon>Agaricineae</taxon>
        <taxon>Psathyrellaceae</taxon>
        <taxon>Ephemerocybe</taxon>
    </lineage>
</organism>
<sequence>MESKSIPHTRGFDGTGSPTQYQYGGLQFMAGAHGVSMGTTTVNSAGRDIIVMTMASPLDAEKQEWRRKGETRGHVGPDTLKVSADEISRWLGGPSFLKIVKTALEHRTANTGNWFLHSQEFRELVEGNGVVLWGKGMPGAGKTVLSSTSAEHLQNTFRDRRDIAITCAFLRYSEKWTAREIFTSLLGQLIKAHDGACDYVRVVYSSCNAVDNELTVKEITQLLRKVIAFFAKVFIILDGLDEAGDEVREGILQALPPMGANLLITSRPLDHLLCYTPGALQVTIEARTEDIGLFVEEQVKQSARLQAIMGGDSELINQLSGRINEKSKGMFLVAHLQMESLMRRAHSINSVLKGVDNLPSGVDDLYNQALVRIGSQPQEDGLLAMKAFLWLANSLRRLSTTELQHALMFSYDTLSFDVGHTIPIPLLVSMCGGLVIQETRSTSLQTLEFIHYTAQEYMKSIKDPRLPDADTLISVTCIACLEQHYEELQKCREREALSLYIASHPFLSYAFDNWGDHARAAQRHGPLHPYVISFLSKANCFPTFDPFFPERIYMTSGLHLAVTNGLSSVIASRTLPPALKSNDLYGYSPFHLAVAFGRVGTLRTLLESYKGVNVQTKAKSSPLHTAVLHARTLVAKELLAFLGTCDGVLDVNLRNFLGETALTFACREGLSEIIRLILSRKDVDVHAKARHGQSAFFWACGCLHRIRLQASINDPNLEDCRKDKEGNIAKLLVSSAPNLDLQAPNETGITPFMNACRAGSVQLVSWLLERIPDAAHQVDYHGMTALLWAAASVCKGTREVMEILLQADPKVDLNKCNSKGQTALILAACLDDTEKVRFLLSHPGVDYNAQDKSGSTALIHACTRKNAGTIKAFLSSDADVDVYLRDNAGLSALDYITAPRETILRAPLGGIPEALHLDRILSVNTRFLKQTKEKWANWVIT</sequence>
<dbReference type="Pfam" id="PF12796">
    <property type="entry name" value="Ank_2"/>
    <property type="match status" value="1"/>
</dbReference>
<dbReference type="EMBL" id="JAACJK010000003">
    <property type="protein sequence ID" value="KAF5340627.1"/>
    <property type="molecule type" value="Genomic_DNA"/>
</dbReference>
<accession>A0A8H5CHD3</accession>
<gene>
    <name evidence="4" type="ORF">D9611_007384</name>
</gene>
<dbReference type="Pfam" id="PF24883">
    <property type="entry name" value="NPHP3_N"/>
    <property type="match status" value="1"/>
</dbReference>
<dbReference type="Proteomes" id="UP000541558">
    <property type="component" value="Unassembled WGS sequence"/>
</dbReference>
<dbReference type="SUPFAM" id="SSF52540">
    <property type="entry name" value="P-loop containing nucleoside triphosphate hydrolases"/>
    <property type="match status" value="1"/>
</dbReference>
<evidence type="ECO:0000313" key="4">
    <source>
        <dbReference type="EMBL" id="KAF5340627.1"/>
    </source>
</evidence>
<comment type="caution">
    <text evidence="4">The sequence shown here is derived from an EMBL/GenBank/DDBJ whole genome shotgun (WGS) entry which is preliminary data.</text>
</comment>
<dbReference type="AlphaFoldDB" id="A0A8H5CHD3"/>
<dbReference type="Pfam" id="PF13606">
    <property type="entry name" value="Ank_3"/>
    <property type="match status" value="1"/>
</dbReference>
<dbReference type="Pfam" id="PF00023">
    <property type="entry name" value="Ank"/>
    <property type="match status" value="1"/>
</dbReference>
<dbReference type="SMART" id="SM00248">
    <property type="entry name" value="ANK"/>
    <property type="match status" value="8"/>
</dbReference>
<dbReference type="InterPro" id="IPR036770">
    <property type="entry name" value="Ankyrin_rpt-contain_sf"/>
</dbReference>
<keyword evidence="2" id="KW-0040">ANK repeat</keyword>
<dbReference type="PANTHER" id="PTHR10039">
    <property type="entry name" value="AMELOGENIN"/>
    <property type="match status" value="1"/>
</dbReference>
<proteinExistence type="predicted"/>
<protein>
    <recommendedName>
        <fullName evidence="3">Nephrocystin 3-like N-terminal domain-containing protein</fullName>
    </recommendedName>
</protein>
<feature type="repeat" description="ANK" evidence="2">
    <location>
        <begin position="585"/>
        <end position="617"/>
    </location>
</feature>
<dbReference type="InterPro" id="IPR027417">
    <property type="entry name" value="P-loop_NTPase"/>
</dbReference>
<dbReference type="Gene3D" id="1.25.40.20">
    <property type="entry name" value="Ankyrin repeat-containing domain"/>
    <property type="match status" value="2"/>
</dbReference>
<dbReference type="InterPro" id="IPR056884">
    <property type="entry name" value="NPHP3-like_N"/>
</dbReference>
<dbReference type="InterPro" id="IPR002110">
    <property type="entry name" value="Ankyrin_rpt"/>
</dbReference>
<evidence type="ECO:0000256" key="1">
    <source>
        <dbReference type="ARBA" id="ARBA00022737"/>
    </source>
</evidence>
<feature type="domain" description="Nephrocystin 3-like N-terminal" evidence="3">
    <location>
        <begin position="110"/>
        <end position="267"/>
    </location>
</feature>
<dbReference type="Gene3D" id="3.40.50.300">
    <property type="entry name" value="P-loop containing nucleotide triphosphate hydrolases"/>
    <property type="match status" value="1"/>
</dbReference>
<dbReference type="SUPFAM" id="SSF48403">
    <property type="entry name" value="Ankyrin repeat"/>
    <property type="match status" value="1"/>
</dbReference>
<evidence type="ECO:0000313" key="5">
    <source>
        <dbReference type="Proteomes" id="UP000541558"/>
    </source>
</evidence>
<evidence type="ECO:0000256" key="2">
    <source>
        <dbReference type="PROSITE-ProRule" id="PRU00023"/>
    </source>
</evidence>
<reference evidence="4 5" key="1">
    <citation type="journal article" date="2020" name="ISME J.">
        <title>Uncovering the hidden diversity of litter-decomposition mechanisms in mushroom-forming fungi.</title>
        <authorList>
            <person name="Floudas D."/>
            <person name="Bentzer J."/>
            <person name="Ahren D."/>
            <person name="Johansson T."/>
            <person name="Persson P."/>
            <person name="Tunlid A."/>
        </authorList>
    </citation>
    <scope>NUCLEOTIDE SEQUENCE [LARGE SCALE GENOMIC DNA]</scope>
    <source>
        <strain evidence="4 5">CBS 175.51</strain>
    </source>
</reference>
<dbReference type="OrthoDB" id="7464126at2759"/>
<dbReference type="PROSITE" id="PS50088">
    <property type="entry name" value="ANK_REPEAT"/>
    <property type="match status" value="1"/>
</dbReference>